<evidence type="ECO:0000256" key="1">
    <source>
        <dbReference type="SAM" id="MobiDB-lite"/>
    </source>
</evidence>
<feature type="compositionally biased region" description="Low complexity" evidence="1">
    <location>
        <begin position="1"/>
        <end position="18"/>
    </location>
</feature>
<dbReference type="Proteomes" id="UP000053257">
    <property type="component" value="Unassembled WGS sequence"/>
</dbReference>
<keyword evidence="3" id="KW-1185">Reference proteome</keyword>
<accession>A0A0C3RX40</accession>
<organism evidence="2 3">
    <name type="scientific">Phlebiopsis gigantea (strain 11061_1 CR5-6)</name>
    <name type="common">White-rot fungus</name>
    <name type="synonym">Peniophora gigantea</name>
    <dbReference type="NCBI Taxonomy" id="745531"/>
    <lineage>
        <taxon>Eukaryota</taxon>
        <taxon>Fungi</taxon>
        <taxon>Dikarya</taxon>
        <taxon>Basidiomycota</taxon>
        <taxon>Agaricomycotina</taxon>
        <taxon>Agaricomycetes</taxon>
        <taxon>Polyporales</taxon>
        <taxon>Phanerochaetaceae</taxon>
        <taxon>Phlebiopsis</taxon>
    </lineage>
</organism>
<dbReference type="AlphaFoldDB" id="A0A0C3RX40"/>
<sequence length="93" mass="10366">MASSTPRLPLPSSQSRPPFSRRRRVRVPSPARPALFTLRHVTKRVTAHSDDIAAASCQRKQVCDHSRPRQCPCRQVQTTAASLTGGTFYPIVR</sequence>
<gene>
    <name evidence="2" type="ORF">PHLGIDRAFT_465409</name>
</gene>
<proteinExistence type="predicted"/>
<reference evidence="2 3" key="1">
    <citation type="journal article" date="2014" name="PLoS Genet.">
        <title>Analysis of the Phlebiopsis gigantea genome, transcriptome and secretome provides insight into its pioneer colonization strategies of wood.</title>
        <authorList>
            <person name="Hori C."/>
            <person name="Ishida T."/>
            <person name="Igarashi K."/>
            <person name="Samejima M."/>
            <person name="Suzuki H."/>
            <person name="Master E."/>
            <person name="Ferreira P."/>
            <person name="Ruiz-Duenas F.J."/>
            <person name="Held B."/>
            <person name="Canessa P."/>
            <person name="Larrondo L.F."/>
            <person name="Schmoll M."/>
            <person name="Druzhinina I.S."/>
            <person name="Kubicek C.P."/>
            <person name="Gaskell J.A."/>
            <person name="Kersten P."/>
            <person name="St John F."/>
            <person name="Glasner J."/>
            <person name="Sabat G."/>
            <person name="Splinter BonDurant S."/>
            <person name="Syed K."/>
            <person name="Yadav J."/>
            <person name="Mgbeahuruike A.C."/>
            <person name="Kovalchuk A."/>
            <person name="Asiegbu F.O."/>
            <person name="Lackner G."/>
            <person name="Hoffmeister D."/>
            <person name="Rencoret J."/>
            <person name="Gutierrez A."/>
            <person name="Sun H."/>
            <person name="Lindquist E."/>
            <person name="Barry K."/>
            <person name="Riley R."/>
            <person name="Grigoriev I.V."/>
            <person name="Henrissat B."/>
            <person name="Kues U."/>
            <person name="Berka R.M."/>
            <person name="Martinez A.T."/>
            <person name="Covert S.F."/>
            <person name="Blanchette R.A."/>
            <person name="Cullen D."/>
        </authorList>
    </citation>
    <scope>NUCLEOTIDE SEQUENCE [LARGE SCALE GENOMIC DNA]</scope>
    <source>
        <strain evidence="2 3">11061_1 CR5-6</strain>
    </source>
</reference>
<feature type="region of interest" description="Disordered" evidence="1">
    <location>
        <begin position="1"/>
        <end position="31"/>
    </location>
</feature>
<evidence type="ECO:0000313" key="3">
    <source>
        <dbReference type="Proteomes" id="UP000053257"/>
    </source>
</evidence>
<protein>
    <submittedName>
        <fullName evidence="2">Uncharacterized protein</fullName>
    </submittedName>
</protein>
<dbReference type="HOGENOM" id="CLU_2400424_0_0_1"/>
<evidence type="ECO:0000313" key="2">
    <source>
        <dbReference type="EMBL" id="KIP06301.1"/>
    </source>
</evidence>
<name>A0A0C3RX40_PHLG1</name>
<dbReference type="EMBL" id="KN840521">
    <property type="protein sequence ID" value="KIP06301.1"/>
    <property type="molecule type" value="Genomic_DNA"/>
</dbReference>